<proteinExistence type="predicted"/>
<sequence>MDYARKVFDTMPYRDAFIWNTLIRSYSYLGPCEEAVFTYRNMHRNGFVPDGYTFTSVVRSCGLLAAAWEGKQVHCSVIKNGFDVDVYIQSSLVTMYAQNGETSDSEQAFGDIVVRNVVTWTAMVASYVQNGFLFKGLKIFVEMMTSETRPNAATLVSVLPACASLEYFNFGMLIHGLGVKLGVDSYISLINSLIALYGKCGNVEIARALFDRMEIRTLVSWNAMIASYEQNNACEDAIQLFRTMQLQNIDFDKVTMVSVISACASLGALDAGKWVHEIVKTKGLEPSVAIANALIDMYSKCGSIDLAANVFSNLPHRSVVSWTSIISAYASHGHGKEAIELFSKMKDERIRPNSLTFVAVLTACRHSGLVEEGRRHFNSMSKDYFILPGIEHCTSMVDLLGRGGKLLEAYEFIENMQIEPDVDVWGALLSACRIHGNFKLAELVAHRLSHLSPQNVNFYVNMISIYAEAGRWEDVARLRKILDEIKVKRMRGQSFSVEDEVNTIIVTHEDPTTYEEAAKSEKWQDAMKVEMQAIWNEHGEIVKHKAHLVAKGYCQEQGIDYQEMYAPVARMDTIRVMIALAAQRGNCSEMLLNFKKLMMEEFEISDLGRIRGGNGALETFTDNDFVGDLNTRKSTSGYVFLRDEGAVAWSSKKQDIVVLSSNRQQQQQQQAYPVESHLEWGLGRER</sequence>
<dbReference type="Pfam" id="PF07727">
    <property type="entry name" value="RVT_2"/>
    <property type="match status" value="1"/>
</dbReference>
<keyword evidence="3" id="KW-0934">Plastid</keyword>
<dbReference type="InterPro" id="IPR013103">
    <property type="entry name" value="RVT_2"/>
</dbReference>
<dbReference type="InterPro" id="IPR046960">
    <property type="entry name" value="PPR_At4g14850-like_plant"/>
</dbReference>
<dbReference type="InterPro" id="IPR046848">
    <property type="entry name" value="E_motif"/>
</dbReference>
<evidence type="ECO:0000256" key="6">
    <source>
        <dbReference type="PROSITE-ProRule" id="PRU00708"/>
    </source>
</evidence>
<keyword evidence="4" id="KW-0677">Repeat</keyword>
<dbReference type="Pfam" id="PF13041">
    <property type="entry name" value="PPR_2"/>
    <property type="match status" value="3"/>
</dbReference>
<comment type="caution">
    <text evidence="8">The sequence shown here is derived from an EMBL/GenBank/DDBJ whole genome shotgun (WGS) entry which is preliminary data.</text>
</comment>
<evidence type="ECO:0000256" key="2">
    <source>
        <dbReference type="ARBA" id="ARBA00022528"/>
    </source>
</evidence>
<dbReference type="PROSITE" id="PS51375">
    <property type="entry name" value="PPR"/>
    <property type="match status" value="5"/>
</dbReference>
<name>A0A5N6PMF1_9ASTR</name>
<dbReference type="FunFam" id="1.25.40.10:FF:000090">
    <property type="entry name" value="Pentatricopeptide repeat-containing protein, chloroplastic"/>
    <property type="match status" value="1"/>
</dbReference>
<feature type="repeat" description="PPR" evidence="6">
    <location>
        <begin position="217"/>
        <end position="251"/>
    </location>
</feature>
<evidence type="ECO:0000313" key="8">
    <source>
        <dbReference type="EMBL" id="KAD6455103.1"/>
    </source>
</evidence>
<evidence type="ECO:0000256" key="3">
    <source>
        <dbReference type="ARBA" id="ARBA00022640"/>
    </source>
</evidence>
<dbReference type="FunFam" id="1.25.40.10:FF:000395">
    <property type="entry name" value="Pentatricopeptide repeat-containing protein chloroplastic"/>
    <property type="match status" value="1"/>
</dbReference>
<evidence type="ECO:0000256" key="5">
    <source>
        <dbReference type="ARBA" id="ARBA00022946"/>
    </source>
</evidence>
<evidence type="ECO:0000259" key="7">
    <source>
        <dbReference type="Pfam" id="PF07727"/>
    </source>
</evidence>
<dbReference type="Pfam" id="PF01535">
    <property type="entry name" value="PPR"/>
    <property type="match status" value="4"/>
</dbReference>
<feature type="repeat" description="PPR" evidence="6">
    <location>
        <begin position="15"/>
        <end position="49"/>
    </location>
</feature>
<feature type="repeat" description="PPR" evidence="6">
    <location>
        <begin position="116"/>
        <end position="150"/>
    </location>
</feature>
<dbReference type="AlphaFoldDB" id="A0A5N6PMF1"/>
<dbReference type="PANTHER" id="PTHR47926">
    <property type="entry name" value="PENTATRICOPEPTIDE REPEAT-CONTAINING PROTEIN"/>
    <property type="match status" value="1"/>
</dbReference>
<dbReference type="GO" id="GO:0009451">
    <property type="term" value="P:RNA modification"/>
    <property type="evidence" value="ECO:0007669"/>
    <property type="project" value="InterPro"/>
</dbReference>
<comment type="subcellular location">
    <subcellularLocation>
        <location evidence="1">Plastid</location>
        <location evidence="1">Chloroplast</location>
    </subcellularLocation>
</comment>
<protein>
    <recommendedName>
        <fullName evidence="7">Reverse transcriptase Ty1/copia-type domain-containing protein</fullName>
    </recommendedName>
</protein>
<dbReference type="InterPro" id="IPR011990">
    <property type="entry name" value="TPR-like_helical_dom_sf"/>
</dbReference>
<dbReference type="NCBIfam" id="TIGR00756">
    <property type="entry name" value="PPR"/>
    <property type="match status" value="3"/>
</dbReference>
<evidence type="ECO:0000313" key="9">
    <source>
        <dbReference type="Proteomes" id="UP000326396"/>
    </source>
</evidence>
<evidence type="ECO:0000256" key="1">
    <source>
        <dbReference type="ARBA" id="ARBA00004229"/>
    </source>
</evidence>
<organism evidence="8 9">
    <name type="scientific">Mikania micrantha</name>
    <name type="common">bitter vine</name>
    <dbReference type="NCBI Taxonomy" id="192012"/>
    <lineage>
        <taxon>Eukaryota</taxon>
        <taxon>Viridiplantae</taxon>
        <taxon>Streptophyta</taxon>
        <taxon>Embryophyta</taxon>
        <taxon>Tracheophyta</taxon>
        <taxon>Spermatophyta</taxon>
        <taxon>Magnoliopsida</taxon>
        <taxon>eudicotyledons</taxon>
        <taxon>Gunneridae</taxon>
        <taxon>Pentapetalae</taxon>
        <taxon>asterids</taxon>
        <taxon>campanulids</taxon>
        <taxon>Asterales</taxon>
        <taxon>Asteraceae</taxon>
        <taxon>Asteroideae</taxon>
        <taxon>Heliantheae alliance</taxon>
        <taxon>Eupatorieae</taxon>
        <taxon>Mikania</taxon>
    </lineage>
</organism>
<dbReference type="Proteomes" id="UP000326396">
    <property type="component" value="Linkage Group LG12"/>
</dbReference>
<dbReference type="GO" id="GO:0009507">
    <property type="term" value="C:chloroplast"/>
    <property type="evidence" value="ECO:0007669"/>
    <property type="project" value="UniProtKB-SubCell"/>
</dbReference>
<feature type="repeat" description="PPR" evidence="6">
    <location>
        <begin position="318"/>
        <end position="352"/>
    </location>
</feature>
<feature type="domain" description="Reverse transcriptase Ty1/copia-type" evidence="7">
    <location>
        <begin position="540"/>
        <end position="585"/>
    </location>
</feature>
<keyword evidence="9" id="KW-1185">Reference proteome</keyword>
<dbReference type="GO" id="GO:0003723">
    <property type="term" value="F:RNA binding"/>
    <property type="evidence" value="ECO:0007669"/>
    <property type="project" value="InterPro"/>
</dbReference>
<dbReference type="OrthoDB" id="185373at2759"/>
<dbReference type="Pfam" id="PF20431">
    <property type="entry name" value="E_motif"/>
    <property type="match status" value="1"/>
</dbReference>
<keyword evidence="5" id="KW-0809">Transit peptide</keyword>
<gene>
    <name evidence="8" type="ORF">E3N88_09809</name>
</gene>
<accession>A0A5N6PMF1</accession>
<evidence type="ECO:0000256" key="4">
    <source>
        <dbReference type="ARBA" id="ARBA00022737"/>
    </source>
</evidence>
<dbReference type="EMBL" id="SZYD01000004">
    <property type="protein sequence ID" value="KAD6455103.1"/>
    <property type="molecule type" value="Genomic_DNA"/>
</dbReference>
<reference evidence="8 9" key="1">
    <citation type="submission" date="2019-05" db="EMBL/GenBank/DDBJ databases">
        <title>Mikania micrantha, genome provides insights into the molecular mechanism of rapid growth.</title>
        <authorList>
            <person name="Liu B."/>
        </authorList>
    </citation>
    <scope>NUCLEOTIDE SEQUENCE [LARGE SCALE GENOMIC DNA]</scope>
    <source>
        <strain evidence="8">NLD-2019</strain>
        <tissue evidence="8">Leaf</tissue>
    </source>
</reference>
<dbReference type="Gene3D" id="1.25.40.10">
    <property type="entry name" value="Tetratricopeptide repeat domain"/>
    <property type="match status" value="5"/>
</dbReference>
<feature type="repeat" description="PPR" evidence="6">
    <location>
        <begin position="252"/>
        <end position="286"/>
    </location>
</feature>
<dbReference type="FunFam" id="1.25.40.10:FF:000344">
    <property type="entry name" value="Pentatricopeptide repeat-containing protein"/>
    <property type="match status" value="1"/>
</dbReference>
<dbReference type="PANTHER" id="PTHR47926:SF454">
    <property type="entry name" value="REPEAT-CONTAINING PROTEIN, PUTATIVE-RELATED"/>
    <property type="match status" value="1"/>
</dbReference>
<dbReference type="InterPro" id="IPR002885">
    <property type="entry name" value="PPR_rpt"/>
</dbReference>
<keyword evidence="2" id="KW-0150">Chloroplast</keyword>